<dbReference type="InterPro" id="IPR020625">
    <property type="entry name" value="Schiff_base-form_aldolases_AS"/>
</dbReference>
<reference evidence="7 8" key="1">
    <citation type="submission" date="2021-03" db="EMBL/GenBank/DDBJ databases">
        <title>Antimicrobial resistance genes in bacteria isolated from Japanese honey, and their potential for conferring macrolide and lincosamide resistance in the American foulbrood pathogen Paenibacillus larvae.</title>
        <authorList>
            <person name="Okamoto M."/>
            <person name="Kumagai M."/>
            <person name="Kanamori H."/>
            <person name="Takamatsu D."/>
        </authorList>
    </citation>
    <scope>NUCLEOTIDE SEQUENCE [LARGE SCALE GENOMIC DNA]</scope>
    <source>
        <strain evidence="7 8">J41TS12</strain>
    </source>
</reference>
<evidence type="ECO:0000256" key="4">
    <source>
        <dbReference type="PIRNR" id="PIRNR001365"/>
    </source>
</evidence>
<comment type="caution">
    <text evidence="7">The sequence shown here is derived from an EMBL/GenBank/DDBJ whole genome shotgun (WGS) entry which is preliminary data.</text>
</comment>
<dbReference type="PANTHER" id="PTHR12128">
    <property type="entry name" value="DIHYDRODIPICOLINATE SYNTHASE"/>
    <property type="match status" value="1"/>
</dbReference>
<evidence type="ECO:0000313" key="7">
    <source>
        <dbReference type="EMBL" id="GIO37687.1"/>
    </source>
</evidence>
<dbReference type="AlphaFoldDB" id="A0A919XW27"/>
<evidence type="ECO:0000313" key="8">
    <source>
        <dbReference type="Proteomes" id="UP000681162"/>
    </source>
</evidence>
<dbReference type="RefSeq" id="WP_212939931.1">
    <property type="nucleotide sequence ID" value="NZ_BORR01000008.1"/>
</dbReference>
<name>A0A919XW27_9BACL</name>
<dbReference type="Pfam" id="PF00701">
    <property type="entry name" value="DHDPS"/>
    <property type="match status" value="1"/>
</dbReference>
<gene>
    <name evidence="7" type="primary">dapA_4</name>
    <name evidence="7" type="ORF">J41TS12_25480</name>
</gene>
<dbReference type="Proteomes" id="UP000681162">
    <property type="component" value="Unassembled WGS sequence"/>
</dbReference>
<keyword evidence="2 4" id="KW-0456">Lyase</keyword>
<evidence type="ECO:0000256" key="3">
    <source>
        <dbReference type="ARBA" id="ARBA00023270"/>
    </source>
</evidence>
<dbReference type="GO" id="GO:0008840">
    <property type="term" value="F:4-hydroxy-tetrahydrodipicolinate synthase activity"/>
    <property type="evidence" value="ECO:0007669"/>
    <property type="project" value="TreeGrafter"/>
</dbReference>
<evidence type="ECO:0000256" key="6">
    <source>
        <dbReference type="PIRSR" id="PIRSR001365-2"/>
    </source>
</evidence>
<comment type="similarity">
    <text evidence="1 4">Belongs to the DapA family.</text>
</comment>
<dbReference type="CDD" id="cd00408">
    <property type="entry name" value="DHDPS-like"/>
    <property type="match status" value="1"/>
</dbReference>
<dbReference type="PANTHER" id="PTHR12128:SF66">
    <property type="entry name" value="4-HYDROXY-2-OXOGLUTARATE ALDOLASE, MITOCHONDRIAL"/>
    <property type="match status" value="1"/>
</dbReference>
<dbReference type="SMART" id="SM01130">
    <property type="entry name" value="DHDPS"/>
    <property type="match status" value="1"/>
</dbReference>
<accession>A0A919XW27</accession>
<keyword evidence="8" id="KW-1185">Reference proteome</keyword>
<evidence type="ECO:0000256" key="1">
    <source>
        <dbReference type="ARBA" id="ARBA00007592"/>
    </source>
</evidence>
<evidence type="ECO:0000256" key="5">
    <source>
        <dbReference type="PIRSR" id="PIRSR001365-1"/>
    </source>
</evidence>
<proteinExistence type="inferred from homology"/>
<dbReference type="PROSITE" id="PS00666">
    <property type="entry name" value="DHDPS_2"/>
    <property type="match status" value="1"/>
</dbReference>
<organism evidence="7 8">
    <name type="scientific">Paenibacillus antibioticophila</name>
    <dbReference type="NCBI Taxonomy" id="1274374"/>
    <lineage>
        <taxon>Bacteria</taxon>
        <taxon>Bacillati</taxon>
        <taxon>Bacillota</taxon>
        <taxon>Bacilli</taxon>
        <taxon>Bacillales</taxon>
        <taxon>Paenibacillaceae</taxon>
        <taxon>Paenibacillus</taxon>
    </lineage>
</organism>
<dbReference type="SUPFAM" id="SSF51569">
    <property type="entry name" value="Aldolase"/>
    <property type="match status" value="1"/>
</dbReference>
<evidence type="ECO:0000256" key="2">
    <source>
        <dbReference type="ARBA" id="ARBA00023239"/>
    </source>
</evidence>
<protein>
    <submittedName>
        <fullName evidence="7">4-hydroxy-tetrahydrodipicolinate synthase</fullName>
    </submittedName>
</protein>
<dbReference type="InterPro" id="IPR013785">
    <property type="entry name" value="Aldolase_TIM"/>
</dbReference>
<feature type="binding site" evidence="6">
    <location>
        <position position="46"/>
    </location>
    <ligand>
        <name>pyruvate</name>
        <dbReference type="ChEBI" id="CHEBI:15361"/>
    </ligand>
</feature>
<dbReference type="InterPro" id="IPR002220">
    <property type="entry name" value="DapA-like"/>
</dbReference>
<dbReference type="Gene3D" id="3.20.20.70">
    <property type="entry name" value="Aldolase class I"/>
    <property type="match status" value="1"/>
</dbReference>
<keyword evidence="3" id="KW-0704">Schiff base</keyword>
<feature type="active site" description="Schiff-base intermediate with substrate" evidence="5">
    <location>
        <position position="164"/>
    </location>
</feature>
<dbReference type="PRINTS" id="PR00146">
    <property type="entry name" value="DHPICSNTHASE"/>
</dbReference>
<dbReference type="EMBL" id="BORR01000008">
    <property type="protein sequence ID" value="GIO37687.1"/>
    <property type="molecule type" value="Genomic_DNA"/>
</dbReference>
<sequence length="279" mass="30490">MLKATVHIAVPTAFHRDESLNVEATLAHIQDLHRQGAQSVLVSGSTGEQHSMNLEEKLMLLQAVTEDQRLCGRMEIIFGVASIRETEAVKLAAAIRGTGVAGILLGYPPYILPSQAEAVRYSEKIAEASNKPVILYNNPRRTGFDLSVDAILQLSRLEQVIGIKEAGDPSKVEFLRSKIDKEFYYYAGGDTGLEDKVKLGFNRLSSMAGNVYPVEIANWFGKLLSGEPVTHAEREQMSKRIDEVFSGAPLLHLKAAIQSKGISMGICRSPLGNSVDNIL</sequence>
<dbReference type="GO" id="GO:0044281">
    <property type="term" value="P:small molecule metabolic process"/>
    <property type="evidence" value="ECO:0007669"/>
    <property type="project" value="UniProtKB-ARBA"/>
</dbReference>
<feature type="active site" description="Proton donor/acceptor" evidence="5">
    <location>
        <position position="136"/>
    </location>
</feature>
<dbReference type="PIRSF" id="PIRSF001365">
    <property type="entry name" value="DHDPS"/>
    <property type="match status" value="1"/>
</dbReference>